<dbReference type="GO" id="GO:0016757">
    <property type="term" value="F:glycosyltransferase activity"/>
    <property type="evidence" value="ECO:0007669"/>
    <property type="project" value="UniProtKB-KW"/>
</dbReference>
<dbReference type="AlphaFoldDB" id="A0A4Q7M096"/>
<dbReference type="EMBL" id="SGWX01000001">
    <property type="protein sequence ID" value="RZS59972.1"/>
    <property type="molecule type" value="Genomic_DNA"/>
</dbReference>
<proteinExistence type="predicted"/>
<dbReference type="SUPFAM" id="SSF53756">
    <property type="entry name" value="UDP-Glycosyltransferase/glycogen phosphorylase"/>
    <property type="match status" value="1"/>
</dbReference>
<dbReference type="RefSeq" id="WP_242607771.1">
    <property type="nucleotide sequence ID" value="NZ_SGWX01000001.1"/>
</dbReference>
<dbReference type="Pfam" id="PF13692">
    <property type="entry name" value="Glyco_trans_1_4"/>
    <property type="match status" value="1"/>
</dbReference>
<gene>
    <name evidence="4" type="ORF">EV386_0212</name>
</gene>
<dbReference type="PANTHER" id="PTHR46401:SF2">
    <property type="entry name" value="GLYCOSYLTRANSFERASE WBBK-RELATED"/>
    <property type="match status" value="1"/>
</dbReference>
<dbReference type="CDD" id="cd03809">
    <property type="entry name" value="GT4_MtfB-like"/>
    <property type="match status" value="1"/>
</dbReference>
<evidence type="ECO:0000256" key="1">
    <source>
        <dbReference type="ARBA" id="ARBA00022676"/>
    </source>
</evidence>
<dbReference type="InterPro" id="IPR028098">
    <property type="entry name" value="Glyco_trans_4-like_N"/>
</dbReference>
<feature type="domain" description="Glycosyltransferase subfamily 4-like N-terminal" evidence="3">
    <location>
        <begin position="20"/>
        <end position="174"/>
    </location>
</feature>
<accession>A0A4Q7M096</accession>
<keyword evidence="2 4" id="KW-0808">Transferase</keyword>
<organism evidence="4 5">
    <name type="scientific">Xylanimonas ulmi</name>
    <dbReference type="NCBI Taxonomy" id="228973"/>
    <lineage>
        <taxon>Bacteria</taxon>
        <taxon>Bacillati</taxon>
        <taxon>Actinomycetota</taxon>
        <taxon>Actinomycetes</taxon>
        <taxon>Micrococcales</taxon>
        <taxon>Promicromonosporaceae</taxon>
        <taxon>Xylanimonas</taxon>
    </lineage>
</organism>
<name>A0A4Q7M096_9MICO</name>
<evidence type="ECO:0000256" key="2">
    <source>
        <dbReference type="ARBA" id="ARBA00022679"/>
    </source>
</evidence>
<evidence type="ECO:0000313" key="4">
    <source>
        <dbReference type="EMBL" id="RZS59972.1"/>
    </source>
</evidence>
<keyword evidence="1" id="KW-0328">Glycosyltransferase</keyword>
<dbReference type="Pfam" id="PF13439">
    <property type="entry name" value="Glyco_transf_4"/>
    <property type="match status" value="1"/>
</dbReference>
<comment type="caution">
    <text evidence="4">The sequence shown here is derived from an EMBL/GenBank/DDBJ whole genome shotgun (WGS) entry which is preliminary data.</text>
</comment>
<dbReference type="GO" id="GO:0009103">
    <property type="term" value="P:lipopolysaccharide biosynthetic process"/>
    <property type="evidence" value="ECO:0007669"/>
    <property type="project" value="TreeGrafter"/>
</dbReference>
<protein>
    <submittedName>
        <fullName evidence="4">Glycosyltransferase involved in cell wall biosynthesis</fullName>
    </submittedName>
</protein>
<dbReference type="Proteomes" id="UP000293852">
    <property type="component" value="Unassembled WGS sequence"/>
</dbReference>
<reference evidence="4 5" key="1">
    <citation type="submission" date="2019-02" db="EMBL/GenBank/DDBJ databases">
        <title>Sequencing the genomes of 1000 actinobacteria strains.</title>
        <authorList>
            <person name="Klenk H.-P."/>
        </authorList>
    </citation>
    <scope>NUCLEOTIDE SEQUENCE [LARGE SCALE GENOMIC DNA]</scope>
    <source>
        <strain evidence="4 5">DSM 16932</strain>
    </source>
</reference>
<keyword evidence="5" id="KW-1185">Reference proteome</keyword>
<evidence type="ECO:0000313" key="5">
    <source>
        <dbReference type="Proteomes" id="UP000293852"/>
    </source>
</evidence>
<sequence>MTHESLDVTLVAEQLWQPVPGGSGTYIRELASALVARGDVALRAVRAAGPQGDGHGLPASVPIDQSRLPRAALYEAWTRWRLPRVPGPRPQVLHATTWAVPPRSAPLVVTVHDLAFRRSPEHFTPRGVAFFERALTATRRDADAVIVPSLATRDDAVAAGVDPSRLHVIAHGVSAAPVDEAAATAFRARHGITRPYVLWCGAIEPRKNLGVLLDAFSRLVEETDLDLVLVGPDGWGGAAQDLRARRAALPADRVHVLGAVSWRELQEAYAAARVFCFPSLWEGFGMPVLEAQAHGVPVVTSRGTSMAEVVGGGAVLIDPLDADDVAAGIQVAVGPAHGDLAAAARANAAAYTWERSAEQHVTAYRAALSHARAS</sequence>
<dbReference type="Gene3D" id="3.40.50.2000">
    <property type="entry name" value="Glycogen Phosphorylase B"/>
    <property type="match status" value="2"/>
</dbReference>
<dbReference type="PANTHER" id="PTHR46401">
    <property type="entry name" value="GLYCOSYLTRANSFERASE WBBK-RELATED"/>
    <property type="match status" value="1"/>
</dbReference>
<evidence type="ECO:0000259" key="3">
    <source>
        <dbReference type="Pfam" id="PF13439"/>
    </source>
</evidence>